<evidence type="ECO:0000256" key="1">
    <source>
        <dbReference type="ARBA" id="ARBA00004123"/>
    </source>
</evidence>
<evidence type="ECO:0000256" key="6">
    <source>
        <dbReference type="ARBA" id="ARBA00022839"/>
    </source>
</evidence>
<feature type="region of interest" description="Disordered" evidence="8">
    <location>
        <begin position="1"/>
        <end position="59"/>
    </location>
</feature>
<dbReference type="GO" id="GO:0008408">
    <property type="term" value="F:3'-5' exonuclease activity"/>
    <property type="evidence" value="ECO:0007669"/>
    <property type="project" value="InterPro"/>
</dbReference>
<dbReference type="Proteomes" id="UP000095282">
    <property type="component" value="Unplaced"/>
</dbReference>
<feature type="region of interest" description="Disordered" evidence="8">
    <location>
        <begin position="325"/>
        <end position="392"/>
    </location>
</feature>
<dbReference type="WBParaSite" id="Csp11.Scaffold630.g19527.t2">
    <property type="protein sequence ID" value="Csp11.Scaffold630.g19527.t2"/>
    <property type="gene ID" value="Csp11.Scaffold630.g19527"/>
</dbReference>
<feature type="compositionally biased region" description="Basic and acidic residues" evidence="8">
    <location>
        <begin position="344"/>
        <end position="359"/>
    </location>
</feature>
<dbReference type="Gene3D" id="3.30.420.10">
    <property type="entry name" value="Ribonuclease H-like superfamily/Ribonuclease H"/>
    <property type="match status" value="1"/>
</dbReference>
<dbReference type="InterPro" id="IPR012292">
    <property type="entry name" value="Globin/Proto"/>
</dbReference>
<keyword evidence="7" id="KW-0539">Nucleus</keyword>
<dbReference type="Pfam" id="PF00042">
    <property type="entry name" value="Globin"/>
    <property type="match status" value="1"/>
</dbReference>
<dbReference type="InterPro" id="IPR000971">
    <property type="entry name" value="Globin"/>
</dbReference>
<dbReference type="AlphaFoldDB" id="A0A1I7UUN8"/>
<dbReference type="GO" id="GO:0005634">
    <property type="term" value="C:nucleus"/>
    <property type="evidence" value="ECO:0007669"/>
    <property type="project" value="UniProtKB-SubCell"/>
</dbReference>
<sequence>MTTKDAECLTVRPQIPPQQQLCPNSMVPPSSYGERFSRSASSSPRRGGAGPGGAVVIGPDGQLRRRESVLQMLNRIWKSDECTRRPSVQKTTALDVPTEPLSRQLSLSDTNVTPQINRCAKLNLTPKQKKLLRQSFNAMNSGGTFLKLMEKIFRRLENKCPDMRSIFLTTAFVNSLSRERQTPPLVKTEHDHCKCMVGIFERLIENLDNINEQLTMIRHYGEKHAQMAESGFTGAMIEQFGEISVFIIGSQDVVKFNHETVKAWRLLLACVTDEMKIIRTSVFKLSKSMVPLNRLYSERLFIRFLVLFDFFIIISSSEDYRPEGFVSSLESTPNETERRKRRERKADQAAKAEKEANKDEDNDGFTKVQSKKQKQKLNRKRRAQEALATASASKKVHHDIPVVIEDTERGEPTRVIAIDCEYVGAGMGGTTDILARISIVNELGKIVYDKFVKPTEKVTDFRTAVSGIRPENMQKAIPFDRAQTEIQKLIEGRIVVGHAVHNDFRVLKLNHVRKLTRDTAKCMILKTMANHHGTPSLKKLAKEVLGIEIQKGEHDSITDARVALRLYDAVKKQWEAEIKRYR</sequence>
<dbReference type="InterPro" id="IPR013520">
    <property type="entry name" value="Ribonucl_H"/>
</dbReference>
<name>A0A1I7UUN8_9PELO</name>
<evidence type="ECO:0000256" key="7">
    <source>
        <dbReference type="ARBA" id="ARBA00023242"/>
    </source>
</evidence>
<dbReference type="PANTHER" id="PTHR12801:SF158">
    <property type="entry name" value="RNA EXONUCLEASE 4"/>
    <property type="match status" value="1"/>
</dbReference>
<evidence type="ECO:0000256" key="2">
    <source>
        <dbReference type="ARBA" id="ARBA00010489"/>
    </source>
</evidence>
<organism evidence="10 11">
    <name type="scientific">Caenorhabditis tropicalis</name>
    <dbReference type="NCBI Taxonomy" id="1561998"/>
    <lineage>
        <taxon>Eukaryota</taxon>
        <taxon>Metazoa</taxon>
        <taxon>Ecdysozoa</taxon>
        <taxon>Nematoda</taxon>
        <taxon>Chromadorea</taxon>
        <taxon>Rhabditida</taxon>
        <taxon>Rhabditina</taxon>
        <taxon>Rhabditomorpha</taxon>
        <taxon>Rhabditoidea</taxon>
        <taxon>Rhabditidae</taxon>
        <taxon>Peloderinae</taxon>
        <taxon>Caenorhabditis</taxon>
    </lineage>
</organism>
<dbReference type="InterPro" id="IPR012337">
    <property type="entry name" value="RNaseH-like_sf"/>
</dbReference>
<dbReference type="CDD" id="cd06144">
    <property type="entry name" value="REX4_like"/>
    <property type="match status" value="1"/>
</dbReference>
<comment type="subcellular location">
    <subcellularLocation>
        <location evidence="1">Nucleus</location>
    </subcellularLocation>
</comment>
<dbReference type="InterPro" id="IPR047021">
    <property type="entry name" value="REXO1/3/4-like"/>
</dbReference>
<keyword evidence="6" id="KW-0269">Exonuclease</keyword>
<dbReference type="GO" id="GO:0006364">
    <property type="term" value="P:rRNA processing"/>
    <property type="evidence" value="ECO:0007669"/>
    <property type="project" value="InterPro"/>
</dbReference>
<dbReference type="InterPro" id="IPR044399">
    <property type="entry name" value="Mb-like_M"/>
</dbReference>
<dbReference type="GO" id="GO:0020037">
    <property type="term" value="F:heme binding"/>
    <property type="evidence" value="ECO:0007669"/>
    <property type="project" value="InterPro"/>
</dbReference>
<dbReference type="STRING" id="1561998.A0A1I7UUN8"/>
<dbReference type="InterPro" id="IPR009050">
    <property type="entry name" value="Globin-like_sf"/>
</dbReference>
<feature type="compositionally biased region" description="Basic residues" evidence="8">
    <location>
        <begin position="369"/>
        <end position="382"/>
    </location>
</feature>
<dbReference type="SMART" id="SM00479">
    <property type="entry name" value="EXOIII"/>
    <property type="match status" value="1"/>
</dbReference>
<reference evidence="11" key="1">
    <citation type="submission" date="2016-11" db="UniProtKB">
        <authorList>
            <consortium name="WormBaseParasite"/>
        </authorList>
    </citation>
    <scope>IDENTIFICATION</scope>
</reference>
<dbReference type="PANTHER" id="PTHR12801">
    <property type="entry name" value="RNA EXONUCLEASE REXO1 / RECO3 FAMILY MEMBER-RELATED"/>
    <property type="match status" value="1"/>
</dbReference>
<dbReference type="SUPFAM" id="SSF53098">
    <property type="entry name" value="Ribonuclease H-like"/>
    <property type="match status" value="1"/>
</dbReference>
<feature type="domain" description="Exonuclease" evidence="9">
    <location>
        <begin position="414"/>
        <end position="576"/>
    </location>
</feature>
<dbReference type="FunFam" id="3.30.420.10:FF:000007">
    <property type="entry name" value="Interferon-stimulated exonuclease gene 20"/>
    <property type="match status" value="1"/>
</dbReference>
<evidence type="ECO:0000256" key="3">
    <source>
        <dbReference type="ARBA" id="ARBA00016937"/>
    </source>
</evidence>
<dbReference type="Gene3D" id="1.10.490.10">
    <property type="entry name" value="Globins"/>
    <property type="match status" value="1"/>
</dbReference>
<dbReference type="GO" id="GO:0019825">
    <property type="term" value="F:oxygen binding"/>
    <property type="evidence" value="ECO:0007669"/>
    <property type="project" value="InterPro"/>
</dbReference>
<proteinExistence type="inferred from homology"/>
<comment type="similarity">
    <text evidence="2">Belongs to the REXO4 family.</text>
</comment>
<keyword evidence="5" id="KW-0378">Hydrolase</keyword>
<dbReference type="InterPro" id="IPR036397">
    <property type="entry name" value="RNaseH_sf"/>
</dbReference>
<dbReference type="SUPFAM" id="SSF46458">
    <property type="entry name" value="Globin-like"/>
    <property type="match status" value="1"/>
</dbReference>
<dbReference type="Pfam" id="PF00929">
    <property type="entry name" value="RNase_T"/>
    <property type="match status" value="1"/>
</dbReference>
<protein>
    <recommendedName>
        <fullName evidence="3">RNA exonuclease 4</fullName>
    </recommendedName>
</protein>
<dbReference type="CDD" id="cd01040">
    <property type="entry name" value="Mb-like"/>
    <property type="match status" value="1"/>
</dbReference>
<dbReference type="GO" id="GO:0003676">
    <property type="term" value="F:nucleic acid binding"/>
    <property type="evidence" value="ECO:0007669"/>
    <property type="project" value="InterPro"/>
</dbReference>
<evidence type="ECO:0000259" key="9">
    <source>
        <dbReference type="SMART" id="SM00479"/>
    </source>
</evidence>
<dbReference type="InterPro" id="IPR037431">
    <property type="entry name" value="REX4_DEDDh_dom"/>
</dbReference>
<evidence type="ECO:0000256" key="4">
    <source>
        <dbReference type="ARBA" id="ARBA00022722"/>
    </source>
</evidence>
<evidence type="ECO:0000256" key="8">
    <source>
        <dbReference type="SAM" id="MobiDB-lite"/>
    </source>
</evidence>
<evidence type="ECO:0000313" key="11">
    <source>
        <dbReference type="WBParaSite" id="Csp11.Scaffold630.g19527.t2"/>
    </source>
</evidence>
<evidence type="ECO:0000256" key="5">
    <source>
        <dbReference type="ARBA" id="ARBA00022801"/>
    </source>
</evidence>
<keyword evidence="10" id="KW-1185">Reference proteome</keyword>
<accession>A0A1I7UUN8</accession>
<keyword evidence="4" id="KW-0540">Nuclease</keyword>
<evidence type="ECO:0000313" key="10">
    <source>
        <dbReference type="Proteomes" id="UP000095282"/>
    </source>
</evidence>